<dbReference type="Proteomes" id="UP001160625">
    <property type="component" value="Unassembled WGS sequence"/>
</dbReference>
<feature type="compositionally biased region" description="Low complexity" evidence="4">
    <location>
        <begin position="46"/>
        <end position="84"/>
    </location>
</feature>
<dbReference type="EMBL" id="JARYGZ010000001">
    <property type="protein sequence ID" value="MDH7639181.1"/>
    <property type="molecule type" value="Genomic_DNA"/>
</dbReference>
<comment type="caution">
    <text evidence="6">The sequence shown here is derived from an EMBL/GenBank/DDBJ whole genome shotgun (WGS) entry which is preliminary data.</text>
</comment>
<keyword evidence="7" id="KW-1185">Reference proteome</keyword>
<proteinExistence type="inferred from homology"/>
<evidence type="ECO:0000313" key="7">
    <source>
        <dbReference type="Proteomes" id="UP001160625"/>
    </source>
</evidence>
<dbReference type="Gene3D" id="3.20.20.80">
    <property type="entry name" value="Glycosidases"/>
    <property type="match status" value="1"/>
</dbReference>
<gene>
    <name evidence="6" type="ORF">QGN17_10605</name>
</gene>
<keyword evidence="1 3" id="KW-0378">Hydrolase</keyword>
<evidence type="ECO:0000256" key="4">
    <source>
        <dbReference type="SAM" id="MobiDB-lite"/>
    </source>
</evidence>
<reference evidence="6" key="1">
    <citation type="submission" date="2023-04" db="EMBL/GenBank/DDBJ databases">
        <title>Sphingomonas sp. MAHUQ-71 isolated from rice field.</title>
        <authorList>
            <person name="Huq M.A."/>
        </authorList>
    </citation>
    <scope>NUCLEOTIDE SEQUENCE</scope>
    <source>
        <strain evidence="6">MAHUQ-71</strain>
    </source>
</reference>
<evidence type="ECO:0000256" key="3">
    <source>
        <dbReference type="RuleBase" id="RU361153"/>
    </source>
</evidence>
<dbReference type="RefSeq" id="WP_281044442.1">
    <property type="nucleotide sequence ID" value="NZ_JARYGZ010000001.1"/>
</dbReference>
<dbReference type="SUPFAM" id="SSF51445">
    <property type="entry name" value="(Trans)glycosidases"/>
    <property type="match status" value="1"/>
</dbReference>
<keyword evidence="2 3" id="KW-0326">Glycosidase</keyword>
<feature type="region of interest" description="Disordered" evidence="4">
    <location>
        <begin position="46"/>
        <end position="92"/>
    </location>
</feature>
<dbReference type="PANTHER" id="PTHR34142:SF1">
    <property type="entry name" value="GLYCOSIDE HYDROLASE FAMILY 5 DOMAIN-CONTAINING PROTEIN"/>
    <property type="match status" value="1"/>
</dbReference>
<evidence type="ECO:0000313" key="6">
    <source>
        <dbReference type="EMBL" id="MDH7639181.1"/>
    </source>
</evidence>
<dbReference type="InterPro" id="IPR017853">
    <property type="entry name" value="GH"/>
</dbReference>
<feature type="domain" description="Glycoside hydrolase family 5" evidence="5">
    <location>
        <begin position="129"/>
        <end position="397"/>
    </location>
</feature>
<protein>
    <submittedName>
        <fullName evidence="6">Cellulase family glycosylhydrolase</fullName>
    </submittedName>
</protein>
<dbReference type="PROSITE" id="PS51318">
    <property type="entry name" value="TAT"/>
    <property type="match status" value="1"/>
</dbReference>
<dbReference type="PANTHER" id="PTHR34142">
    <property type="entry name" value="ENDO-BETA-1,4-GLUCANASE A"/>
    <property type="match status" value="1"/>
</dbReference>
<dbReference type="Pfam" id="PF00150">
    <property type="entry name" value="Cellulase"/>
    <property type="match status" value="1"/>
</dbReference>
<evidence type="ECO:0000256" key="2">
    <source>
        <dbReference type="ARBA" id="ARBA00023295"/>
    </source>
</evidence>
<name>A0ABT6N1M9_9SPHN</name>
<sequence>MTDHGGYNIDKSDAGASGNGLNRRSLLGWLSTTAFVMAAACSGGSGGSAADADPSSDGQAGDSSGNAGAGTNTSTGGDTGNTTSPATPTGQQTSISLFKYGVALTTLEGSPDSLPGQLGGSVFVTPDNHFSYYKSKGLDHIRLEGAWERLQPSLYGALGEQLLDSPGNPNDPLRNPVALVKYDLDRAKSNNLKVILDLCHNYGRRYIGYNGSWANKTQVALGSAQLPIDAFADYCVKIVQAFGSHPAVAAIDLMNEPHDMPTGATGWRQAAQAAITAIRKVNTKIPIMVEGYNWASAQVWPNVNPDLHTLSDPNNAIIWSAHLYFDSDGSGTYNNGTQVATADQNIGVERLAPFLSWLKQHGFSGYGHVGEFGAPDQTQWQNIVKNFIVNAKSNGIALTAHQDIPYLNDPYQMNLFPTTTSSGVITGADHFIIKQFSAL</sequence>
<accession>A0ABT6N1M9</accession>
<dbReference type="InterPro" id="IPR001547">
    <property type="entry name" value="Glyco_hydro_5"/>
</dbReference>
<evidence type="ECO:0000259" key="5">
    <source>
        <dbReference type="Pfam" id="PF00150"/>
    </source>
</evidence>
<organism evidence="6 7">
    <name type="scientific">Sphingomonas oryzagri</name>
    <dbReference type="NCBI Taxonomy" id="3042314"/>
    <lineage>
        <taxon>Bacteria</taxon>
        <taxon>Pseudomonadati</taxon>
        <taxon>Pseudomonadota</taxon>
        <taxon>Alphaproteobacteria</taxon>
        <taxon>Sphingomonadales</taxon>
        <taxon>Sphingomonadaceae</taxon>
        <taxon>Sphingomonas</taxon>
    </lineage>
</organism>
<evidence type="ECO:0000256" key="1">
    <source>
        <dbReference type="ARBA" id="ARBA00022801"/>
    </source>
</evidence>
<comment type="similarity">
    <text evidence="3">Belongs to the glycosyl hydrolase 5 (cellulase A) family.</text>
</comment>
<dbReference type="InterPro" id="IPR006311">
    <property type="entry name" value="TAT_signal"/>
</dbReference>